<evidence type="ECO:0000313" key="2">
    <source>
        <dbReference type="EMBL" id="CAF4779083.1"/>
    </source>
</evidence>
<dbReference type="AlphaFoldDB" id="A0A821LG82"/>
<evidence type="ECO:0000313" key="1">
    <source>
        <dbReference type="EMBL" id="CAF4750614.1"/>
    </source>
</evidence>
<protein>
    <recommendedName>
        <fullName evidence="4">ATPase subunit 6</fullName>
    </recommendedName>
</protein>
<evidence type="ECO:0008006" key="4">
    <source>
        <dbReference type="Google" id="ProtNLM"/>
    </source>
</evidence>
<evidence type="ECO:0000313" key="3">
    <source>
        <dbReference type="Proteomes" id="UP000663866"/>
    </source>
</evidence>
<name>A0A821LG82_9BILA</name>
<sequence>MSFIQYLPSTLEQFLLCATLLQVPLTEMLLRRLNAIMIYLYTS</sequence>
<accession>A0A821LG82</accession>
<feature type="non-terminal residue" evidence="1">
    <location>
        <position position="43"/>
    </location>
</feature>
<dbReference type="Proteomes" id="UP000663866">
    <property type="component" value="Unassembled WGS sequence"/>
</dbReference>
<proteinExistence type="predicted"/>
<reference evidence="1" key="1">
    <citation type="submission" date="2021-02" db="EMBL/GenBank/DDBJ databases">
        <authorList>
            <person name="Nowell W R."/>
        </authorList>
    </citation>
    <scope>NUCLEOTIDE SEQUENCE</scope>
</reference>
<organism evidence="1 3">
    <name type="scientific">Rotaria magnacalcarata</name>
    <dbReference type="NCBI Taxonomy" id="392030"/>
    <lineage>
        <taxon>Eukaryota</taxon>
        <taxon>Metazoa</taxon>
        <taxon>Spiralia</taxon>
        <taxon>Gnathifera</taxon>
        <taxon>Rotifera</taxon>
        <taxon>Eurotatoria</taxon>
        <taxon>Bdelloidea</taxon>
        <taxon>Philodinida</taxon>
        <taxon>Philodinidae</taxon>
        <taxon>Rotaria</taxon>
    </lineage>
</organism>
<comment type="caution">
    <text evidence="1">The sequence shown here is derived from an EMBL/GenBank/DDBJ whole genome shotgun (WGS) entry which is preliminary data.</text>
</comment>
<gene>
    <name evidence="1" type="ORF">OVN521_LOCUS50139</name>
    <name evidence="2" type="ORF">OVN521_LOCUS51119</name>
</gene>
<dbReference type="EMBL" id="CAJOBG010113786">
    <property type="protein sequence ID" value="CAF4750614.1"/>
    <property type="molecule type" value="Genomic_DNA"/>
</dbReference>
<dbReference type="EMBL" id="CAJOBG010121217">
    <property type="protein sequence ID" value="CAF4779083.1"/>
    <property type="molecule type" value="Genomic_DNA"/>
</dbReference>
<keyword evidence="3" id="KW-1185">Reference proteome</keyword>